<gene>
    <name evidence="1" type="ORF">RAM05_10755</name>
</gene>
<dbReference type="GeneID" id="32536388"/>
<name>A0ABD7Z3F4_9NEIS</name>
<evidence type="ECO:0000313" key="2">
    <source>
        <dbReference type="Proteomes" id="UP001229773"/>
    </source>
</evidence>
<evidence type="ECO:0000313" key="1">
    <source>
        <dbReference type="EMBL" id="WLS98303.1"/>
    </source>
</evidence>
<proteinExistence type="predicted"/>
<organism evidence="1 2">
    <name type="scientific">Snodgrassella alvi</name>
    <dbReference type="NCBI Taxonomy" id="1196083"/>
    <lineage>
        <taxon>Bacteria</taxon>
        <taxon>Pseudomonadati</taxon>
        <taxon>Pseudomonadota</taxon>
        <taxon>Betaproteobacteria</taxon>
        <taxon>Neisseriales</taxon>
        <taxon>Neisseriaceae</taxon>
        <taxon>Snodgrassella</taxon>
    </lineage>
</organism>
<accession>A0ABD7Z3F4</accession>
<sequence length="188" mass="20633">MMTITANDSYQLDFNGAGKTEFRLYFGSPYSHETLRPVSDQQIMLILNSCLKKWQPNYSYSIGNIVEPTIANGCMYQVLDNDRTSSIEPEWSTVPNTQCSSGRVTFANLGEKFQPDDIKMSLTHDGLDKAAPGTALQLGEQLKGGKSIPVYFRINNPSSAARSDRSDPSVSLSLNATITETIAHTGTL</sequence>
<reference evidence="1 2" key="1">
    <citation type="submission" date="2023-08" db="EMBL/GenBank/DDBJ databases">
        <title>Complete genome sequences of 12 bacterial strains from the honey bee gut, resolved with long-read nanopore sequencing.</title>
        <authorList>
            <person name="Kwong W.K."/>
            <person name="Acheampong S."/>
            <person name="Polat M.F."/>
        </authorList>
    </citation>
    <scope>NUCLEOTIDE SEQUENCE [LARGE SCALE GENOMIC DNA]</scope>
    <source>
        <strain evidence="2">wkB9</strain>
    </source>
</reference>
<dbReference type="AlphaFoldDB" id="A0ABD7Z3F4"/>
<dbReference type="RefSeq" id="WP_144353292.1">
    <property type="nucleotide sequence ID" value="NZ_CP132375.1"/>
</dbReference>
<dbReference type="Proteomes" id="UP001229773">
    <property type="component" value="Chromosome"/>
</dbReference>
<protein>
    <submittedName>
        <fullName evidence="1">Uncharacterized protein</fullName>
    </submittedName>
</protein>
<dbReference type="EMBL" id="CP132375">
    <property type="protein sequence ID" value="WLS98303.1"/>
    <property type="molecule type" value="Genomic_DNA"/>
</dbReference>